<keyword evidence="7" id="KW-1185">Reference proteome</keyword>
<dbReference type="InterPro" id="IPR002641">
    <property type="entry name" value="PNPLA_dom"/>
</dbReference>
<evidence type="ECO:0000256" key="4">
    <source>
        <dbReference type="PROSITE-ProRule" id="PRU01161"/>
    </source>
</evidence>
<evidence type="ECO:0000259" key="5">
    <source>
        <dbReference type="PROSITE" id="PS51635"/>
    </source>
</evidence>
<keyword evidence="1 4" id="KW-0378">Hydrolase</keyword>
<dbReference type="Proteomes" id="UP000271010">
    <property type="component" value="Unassembled WGS sequence"/>
</dbReference>
<evidence type="ECO:0000313" key="6">
    <source>
        <dbReference type="EMBL" id="RNI27846.1"/>
    </source>
</evidence>
<dbReference type="GO" id="GO:0016042">
    <property type="term" value="P:lipid catabolic process"/>
    <property type="evidence" value="ECO:0007669"/>
    <property type="project" value="UniProtKB-UniRule"/>
</dbReference>
<organism evidence="6 7">
    <name type="scientific">Rufibacter immobilis</name>
    <dbReference type="NCBI Taxonomy" id="1348778"/>
    <lineage>
        <taxon>Bacteria</taxon>
        <taxon>Pseudomonadati</taxon>
        <taxon>Bacteroidota</taxon>
        <taxon>Cytophagia</taxon>
        <taxon>Cytophagales</taxon>
        <taxon>Hymenobacteraceae</taxon>
        <taxon>Rufibacter</taxon>
    </lineage>
</organism>
<comment type="caution">
    <text evidence="4">Lacks conserved residue(s) required for the propagation of feature annotation.</text>
</comment>
<keyword evidence="2 4" id="KW-0442">Lipid degradation</keyword>
<keyword evidence="3 4" id="KW-0443">Lipid metabolism</keyword>
<accession>A0A3M9MQR1</accession>
<dbReference type="EMBL" id="RJJE01000017">
    <property type="protein sequence ID" value="RNI27846.1"/>
    <property type="molecule type" value="Genomic_DNA"/>
</dbReference>
<feature type="short sequence motif" description="GXSXG" evidence="4">
    <location>
        <begin position="38"/>
        <end position="42"/>
    </location>
</feature>
<sequence>MPQRVGICLSGGAARGVAHLGVLQALQEIGVELHAISGVSSGAIAGAFFAAGFSPQQILQLVCDLPLPRLLKPALNRGLLHTQALHNIFEEHLKDLTFEELPVKLTISALDLVEGSTVYFTKGSLVEALKASSAVPVLFKPIQHEKKLLVDGGIVNNLPVECLTGDCDKLIGVHVNPTPHDFQVDGVRQVAERVFHLALHANVQHRNHMCDFFLEPPKLKDFHIYDLKRAKEMYAIGYEYTIGLAPQLEELLLNKEE</sequence>
<comment type="caution">
    <text evidence="6">The sequence shown here is derived from an EMBL/GenBank/DDBJ whole genome shotgun (WGS) entry which is preliminary data.</text>
</comment>
<gene>
    <name evidence="6" type="ORF">EFA69_17255</name>
</gene>
<feature type="active site" description="Nucleophile" evidence="4">
    <location>
        <position position="40"/>
    </location>
</feature>
<dbReference type="Gene3D" id="3.40.1090.10">
    <property type="entry name" value="Cytosolic phospholipase A2 catalytic domain"/>
    <property type="match status" value="2"/>
</dbReference>
<dbReference type="PANTHER" id="PTHR14226">
    <property type="entry name" value="NEUROPATHY TARGET ESTERASE/SWISS CHEESE D.MELANOGASTER"/>
    <property type="match status" value="1"/>
</dbReference>
<name>A0A3M9MQR1_9BACT</name>
<dbReference type="RefSeq" id="WP_123134311.1">
    <property type="nucleotide sequence ID" value="NZ_RJJE01000017.1"/>
</dbReference>
<dbReference type="PROSITE" id="PS51635">
    <property type="entry name" value="PNPLA"/>
    <property type="match status" value="1"/>
</dbReference>
<evidence type="ECO:0000313" key="7">
    <source>
        <dbReference type="Proteomes" id="UP000271010"/>
    </source>
</evidence>
<evidence type="ECO:0000256" key="2">
    <source>
        <dbReference type="ARBA" id="ARBA00022963"/>
    </source>
</evidence>
<dbReference type="OrthoDB" id="9770965at2"/>
<proteinExistence type="predicted"/>
<dbReference type="Pfam" id="PF01734">
    <property type="entry name" value="Patatin"/>
    <property type="match status" value="1"/>
</dbReference>
<feature type="domain" description="PNPLA" evidence="5">
    <location>
        <begin position="7"/>
        <end position="164"/>
    </location>
</feature>
<dbReference type="InterPro" id="IPR016035">
    <property type="entry name" value="Acyl_Trfase/lysoPLipase"/>
</dbReference>
<feature type="active site" description="Proton acceptor" evidence="4">
    <location>
        <position position="151"/>
    </location>
</feature>
<protein>
    <recommendedName>
        <fullName evidence="5">PNPLA domain-containing protein</fullName>
    </recommendedName>
</protein>
<dbReference type="AlphaFoldDB" id="A0A3M9MQR1"/>
<reference evidence="6 7" key="1">
    <citation type="submission" date="2018-11" db="EMBL/GenBank/DDBJ databases">
        <title>Rufibacter latericius sp. nov., isolated from water in Baiyang Lake.</title>
        <authorList>
            <person name="Yang Y."/>
        </authorList>
    </citation>
    <scope>NUCLEOTIDE SEQUENCE [LARGE SCALE GENOMIC DNA]</scope>
    <source>
        <strain evidence="6 7">MCC P1</strain>
    </source>
</reference>
<dbReference type="PANTHER" id="PTHR14226:SF78">
    <property type="entry name" value="SLR0060 PROTEIN"/>
    <property type="match status" value="1"/>
</dbReference>
<dbReference type="InterPro" id="IPR050301">
    <property type="entry name" value="NTE"/>
</dbReference>
<dbReference type="SUPFAM" id="SSF52151">
    <property type="entry name" value="FabD/lysophospholipase-like"/>
    <property type="match status" value="1"/>
</dbReference>
<dbReference type="GO" id="GO:0016787">
    <property type="term" value="F:hydrolase activity"/>
    <property type="evidence" value="ECO:0007669"/>
    <property type="project" value="UniProtKB-UniRule"/>
</dbReference>
<evidence type="ECO:0000256" key="3">
    <source>
        <dbReference type="ARBA" id="ARBA00023098"/>
    </source>
</evidence>
<feature type="short sequence motif" description="DGA/G" evidence="4">
    <location>
        <begin position="151"/>
        <end position="153"/>
    </location>
</feature>
<evidence type="ECO:0000256" key="1">
    <source>
        <dbReference type="ARBA" id="ARBA00022801"/>
    </source>
</evidence>